<reference evidence="2" key="2">
    <citation type="submission" date="2019-10" db="EMBL/GenBank/DDBJ databases">
        <authorList>
            <consortium name="NCBI Pathogen Detection Project"/>
        </authorList>
    </citation>
    <scope>NUCLEOTIDE SEQUENCE</scope>
    <source>
        <strain evidence="2">Salmonella enterica</strain>
    </source>
</reference>
<evidence type="ECO:0000313" key="2">
    <source>
        <dbReference type="EMBL" id="HAB2269567.1"/>
    </source>
</evidence>
<sequence length="144" mass="16818">MKDWNYSPDWSENDLLDGSSVGFVYLFQFEDGYYIGVKQIWKGVKDCTKLTGAEKENGWRDYKTSSKKVQNMIDSGMDYTRTILWGFETMTEANYVESFLILTHSLDENILNKAMMTKCRIPNNTQKRKLKGIIRAIEEWLGNM</sequence>
<gene>
    <name evidence="2" type="ORF">GB338_00820</name>
</gene>
<dbReference type="AlphaFoldDB" id="A0A3U4W9I5"/>
<feature type="domain" description="Putative endonuclease SegE-like GIY-YIG" evidence="1">
    <location>
        <begin position="18"/>
        <end position="106"/>
    </location>
</feature>
<protein>
    <recommendedName>
        <fullName evidence="1">Putative endonuclease SegE-like GIY-YIG domain-containing protein</fullName>
    </recommendedName>
</protein>
<comment type="caution">
    <text evidence="2">The sequence shown here is derived from an EMBL/GenBank/DDBJ whole genome shotgun (WGS) entry which is preliminary data.</text>
</comment>
<evidence type="ECO:0000259" key="1">
    <source>
        <dbReference type="Pfam" id="PF19835"/>
    </source>
</evidence>
<proteinExistence type="predicted"/>
<dbReference type="EMBL" id="DAAGAO010000001">
    <property type="protein sequence ID" value="HAB2269567.1"/>
    <property type="molecule type" value="Genomic_DNA"/>
</dbReference>
<name>A0A3U4W9I5_SALET</name>
<accession>A0A3U4W9I5</accession>
<dbReference type="Pfam" id="PF19835">
    <property type="entry name" value="SegE_GIY-YIG"/>
    <property type="match status" value="1"/>
</dbReference>
<reference evidence="2" key="1">
    <citation type="journal article" date="2018" name="Genome Biol.">
        <title>SKESA: strategic k-mer extension for scrupulous assemblies.</title>
        <authorList>
            <person name="Souvorov A."/>
            <person name="Agarwala R."/>
            <person name="Lipman D.J."/>
        </authorList>
    </citation>
    <scope>NUCLEOTIDE SEQUENCE</scope>
    <source>
        <strain evidence="2">Salmonella enterica</strain>
    </source>
</reference>
<dbReference type="InterPro" id="IPR045566">
    <property type="entry name" value="SegE-like_GIY-YIG"/>
</dbReference>
<organism evidence="2">
    <name type="scientific">Salmonella enterica I</name>
    <dbReference type="NCBI Taxonomy" id="59201"/>
    <lineage>
        <taxon>Bacteria</taxon>
        <taxon>Pseudomonadati</taxon>
        <taxon>Pseudomonadota</taxon>
        <taxon>Gammaproteobacteria</taxon>
        <taxon>Enterobacterales</taxon>
        <taxon>Enterobacteriaceae</taxon>
        <taxon>Salmonella</taxon>
    </lineage>
</organism>
<dbReference type="RefSeq" id="WP_051129204.1">
    <property type="nucleotide sequence ID" value="NZ_CP033384.2"/>
</dbReference>